<protein>
    <submittedName>
        <fullName evidence="2">Uncharacterized protein</fullName>
    </submittedName>
</protein>
<dbReference type="EMBL" id="BKCJ011861293">
    <property type="protein sequence ID" value="GFD59116.1"/>
    <property type="molecule type" value="Genomic_DNA"/>
</dbReference>
<evidence type="ECO:0000313" key="2">
    <source>
        <dbReference type="EMBL" id="GFD59116.1"/>
    </source>
</evidence>
<gene>
    <name evidence="2" type="ORF">Tci_931085</name>
</gene>
<comment type="caution">
    <text evidence="2">The sequence shown here is derived from an EMBL/GenBank/DDBJ whole genome shotgun (WGS) entry which is preliminary data.</text>
</comment>
<dbReference type="AlphaFoldDB" id="A0A699XMP4"/>
<feature type="non-terminal residue" evidence="2">
    <location>
        <position position="1"/>
    </location>
</feature>
<accession>A0A699XMP4</accession>
<name>A0A699XMP4_TANCI</name>
<sequence>QVEPAALHQWPQHGQPRLAVRRARRLADQHRLLHPGRAQADAHQAHRHGVPEVRPDALADGAREHQLRPGDARPPGEGADQAG</sequence>
<reference evidence="2" key="1">
    <citation type="journal article" date="2019" name="Sci. Rep.">
        <title>Draft genome of Tanacetum cinerariifolium, the natural source of mosquito coil.</title>
        <authorList>
            <person name="Yamashiro T."/>
            <person name="Shiraishi A."/>
            <person name="Satake H."/>
            <person name="Nakayama K."/>
        </authorList>
    </citation>
    <scope>NUCLEOTIDE SEQUENCE</scope>
</reference>
<feature type="non-terminal residue" evidence="2">
    <location>
        <position position="83"/>
    </location>
</feature>
<feature type="compositionally biased region" description="Basic and acidic residues" evidence="1">
    <location>
        <begin position="49"/>
        <end position="71"/>
    </location>
</feature>
<feature type="region of interest" description="Disordered" evidence="1">
    <location>
        <begin position="32"/>
        <end position="83"/>
    </location>
</feature>
<evidence type="ECO:0000256" key="1">
    <source>
        <dbReference type="SAM" id="MobiDB-lite"/>
    </source>
</evidence>
<organism evidence="2">
    <name type="scientific">Tanacetum cinerariifolium</name>
    <name type="common">Dalmatian daisy</name>
    <name type="synonym">Chrysanthemum cinerariifolium</name>
    <dbReference type="NCBI Taxonomy" id="118510"/>
    <lineage>
        <taxon>Eukaryota</taxon>
        <taxon>Viridiplantae</taxon>
        <taxon>Streptophyta</taxon>
        <taxon>Embryophyta</taxon>
        <taxon>Tracheophyta</taxon>
        <taxon>Spermatophyta</taxon>
        <taxon>Magnoliopsida</taxon>
        <taxon>eudicotyledons</taxon>
        <taxon>Gunneridae</taxon>
        <taxon>Pentapetalae</taxon>
        <taxon>asterids</taxon>
        <taxon>campanulids</taxon>
        <taxon>Asterales</taxon>
        <taxon>Asteraceae</taxon>
        <taxon>Asteroideae</taxon>
        <taxon>Anthemideae</taxon>
        <taxon>Anthemidinae</taxon>
        <taxon>Tanacetum</taxon>
    </lineage>
</organism>
<proteinExistence type="predicted"/>